<dbReference type="AlphaFoldDB" id="A0A7V2WVX0"/>
<protein>
    <submittedName>
        <fullName evidence="2">DUF2069 domain-containing protein</fullName>
    </submittedName>
</protein>
<reference evidence="2" key="1">
    <citation type="journal article" date="2020" name="mSystems">
        <title>Genome- and Community-Level Interaction Insights into Carbon Utilization and Element Cycling Functions of Hydrothermarchaeota in Hydrothermal Sediment.</title>
        <authorList>
            <person name="Zhou Z."/>
            <person name="Liu Y."/>
            <person name="Xu W."/>
            <person name="Pan J."/>
            <person name="Luo Z.H."/>
            <person name="Li M."/>
        </authorList>
    </citation>
    <scope>NUCLEOTIDE SEQUENCE [LARGE SCALE GENOMIC DNA]</scope>
    <source>
        <strain evidence="2">HyVt-493</strain>
    </source>
</reference>
<accession>A0A7V2WVX0</accession>
<feature type="transmembrane region" description="Helical" evidence="1">
    <location>
        <begin position="64"/>
        <end position="82"/>
    </location>
</feature>
<evidence type="ECO:0000256" key="1">
    <source>
        <dbReference type="SAM" id="Phobius"/>
    </source>
</evidence>
<dbReference type="Proteomes" id="UP000885750">
    <property type="component" value="Unassembled WGS sequence"/>
</dbReference>
<keyword evidence="1" id="KW-1133">Transmembrane helix</keyword>
<feature type="transmembrane region" description="Helical" evidence="1">
    <location>
        <begin position="34"/>
        <end position="52"/>
    </location>
</feature>
<dbReference type="EMBL" id="DRMS01000410">
    <property type="protein sequence ID" value="HFC93305.1"/>
    <property type="molecule type" value="Genomic_DNA"/>
</dbReference>
<feature type="transmembrane region" description="Helical" evidence="1">
    <location>
        <begin position="88"/>
        <end position="108"/>
    </location>
</feature>
<gene>
    <name evidence="2" type="ORF">ENJ51_10900</name>
</gene>
<feature type="transmembrane region" description="Helical" evidence="1">
    <location>
        <begin position="7"/>
        <end position="28"/>
    </location>
</feature>
<comment type="caution">
    <text evidence="2">The sequence shown here is derived from an EMBL/GenBank/DDBJ whole genome shotgun (WGS) entry which is preliminary data.</text>
</comment>
<dbReference type="Pfam" id="PF09842">
    <property type="entry name" value="DUF2069"/>
    <property type="match status" value="1"/>
</dbReference>
<organism evidence="2">
    <name type="scientific">Leucothrix mucor</name>
    <dbReference type="NCBI Taxonomy" id="45248"/>
    <lineage>
        <taxon>Bacteria</taxon>
        <taxon>Pseudomonadati</taxon>
        <taxon>Pseudomonadota</taxon>
        <taxon>Gammaproteobacteria</taxon>
        <taxon>Thiotrichales</taxon>
        <taxon>Thiotrichaceae</taxon>
        <taxon>Leucothrix</taxon>
    </lineage>
</organism>
<dbReference type="InterPro" id="IPR018643">
    <property type="entry name" value="DUF2069_membrane"/>
</dbReference>
<keyword evidence="1" id="KW-0812">Transmembrane</keyword>
<keyword evidence="1" id="KW-0472">Membrane</keyword>
<evidence type="ECO:0000313" key="2">
    <source>
        <dbReference type="EMBL" id="HFC93305.1"/>
    </source>
</evidence>
<proteinExistence type="predicted"/>
<sequence length="119" mass="13737">MMNLTLWRLLTLVSFFGLMSIIIIWNGWLTPIQYMNRGLEIAILELPLLFFVQGIINADREKHIAVTLLSLVYFFIGVWLVFAPKESLYGIAMTLFSVGLYLGSFFYVRTLDKHAEGRD</sequence>
<name>A0A7V2WVX0_LEUMU</name>